<gene>
    <name evidence="1" type="ORF">IM811_003508</name>
</gene>
<reference evidence="1" key="1">
    <citation type="submission" date="2020-10" db="EMBL/GenBank/DDBJ databases">
        <title>High-Quality Genome Resource of Clonostachys rosea strain S41 by Oxford Nanopore Long-Read Sequencing.</title>
        <authorList>
            <person name="Wang H."/>
        </authorList>
    </citation>
    <scope>NUCLEOTIDE SEQUENCE</scope>
    <source>
        <strain evidence="1">S41</strain>
    </source>
</reference>
<dbReference type="AlphaFoldDB" id="A0A8H7N3Z3"/>
<sequence length="100" mass="11678">MPPRSRRLRWDVPESLCSMVQKTYRRMCCNLVSLMFVCRFILKDISKAENLCTGCDLQLVVDEIILVPQYVVKHFDDTNNLFVVSILGERDIFWGSVKPH</sequence>
<dbReference type="Proteomes" id="UP000616885">
    <property type="component" value="Unassembled WGS sequence"/>
</dbReference>
<organism evidence="1 2">
    <name type="scientific">Bionectria ochroleuca</name>
    <name type="common">Gliocladium roseum</name>
    <dbReference type="NCBI Taxonomy" id="29856"/>
    <lineage>
        <taxon>Eukaryota</taxon>
        <taxon>Fungi</taxon>
        <taxon>Dikarya</taxon>
        <taxon>Ascomycota</taxon>
        <taxon>Pezizomycotina</taxon>
        <taxon>Sordariomycetes</taxon>
        <taxon>Hypocreomycetidae</taxon>
        <taxon>Hypocreales</taxon>
        <taxon>Bionectriaceae</taxon>
        <taxon>Clonostachys</taxon>
    </lineage>
</organism>
<comment type="caution">
    <text evidence="1">The sequence shown here is derived from an EMBL/GenBank/DDBJ whole genome shotgun (WGS) entry which is preliminary data.</text>
</comment>
<protein>
    <submittedName>
        <fullName evidence="1">Uncharacterized protein</fullName>
    </submittedName>
</protein>
<accession>A0A8H7N3Z3</accession>
<evidence type="ECO:0000313" key="1">
    <source>
        <dbReference type="EMBL" id="KAF9746603.1"/>
    </source>
</evidence>
<name>A0A8H7N3Z3_BIOOC</name>
<evidence type="ECO:0000313" key="2">
    <source>
        <dbReference type="Proteomes" id="UP000616885"/>
    </source>
</evidence>
<dbReference type="EMBL" id="JADCTT010000011">
    <property type="protein sequence ID" value="KAF9746603.1"/>
    <property type="molecule type" value="Genomic_DNA"/>
</dbReference>
<proteinExistence type="predicted"/>